<feature type="transmembrane region" description="Helical" evidence="1">
    <location>
        <begin position="98"/>
        <end position="118"/>
    </location>
</feature>
<keyword evidence="1" id="KW-1133">Transmembrane helix</keyword>
<feature type="transmembrane region" description="Helical" evidence="1">
    <location>
        <begin position="12"/>
        <end position="30"/>
    </location>
</feature>
<feature type="transmembrane region" description="Helical" evidence="1">
    <location>
        <begin position="189"/>
        <end position="207"/>
    </location>
</feature>
<proteinExistence type="predicted"/>
<name>A0A4Q7NX23_9FLAO</name>
<dbReference type="InterPro" id="IPR009793">
    <property type="entry name" value="DUF1361"/>
</dbReference>
<sequence>MTTNKLDLQFTLGFTAAVFFSLLLLTLRILKTDSLFLTFLIWNLFLACIPYIFSYILNRFQLRSLAFYLVFGCWLLFLPNAPYILTDFKHLTHQLSTIVWYDTLLISTFAMNGLLIGIRSIQLVHQSLCKRTSRLLSHLIIIFSLYLSGFGIYLGRVLRWNSWDILNNPFELLTDLIYIVSHPLNNFQAYLYTFAFGTFLITLYYLFPKYTTPSKIQSKI</sequence>
<dbReference type="RefSeq" id="WP_130287538.1">
    <property type="nucleotide sequence ID" value="NZ_SGXE01000005.1"/>
</dbReference>
<dbReference type="Pfam" id="PF07099">
    <property type="entry name" value="DUF1361"/>
    <property type="match status" value="1"/>
</dbReference>
<feature type="transmembrane region" description="Helical" evidence="1">
    <location>
        <begin position="139"/>
        <end position="158"/>
    </location>
</feature>
<accession>A0A4Q7NX23</accession>
<evidence type="ECO:0000313" key="3">
    <source>
        <dbReference type="Proteomes" id="UP000292262"/>
    </source>
</evidence>
<dbReference type="OrthoDB" id="4540541at2"/>
<protein>
    <submittedName>
        <fullName evidence="2">Putative membrane protein</fullName>
    </submittedName>
</protein>
<evidence type="ECO:0000313" key="2">
    <source>
        <dbReference type="EMBL" id="RZS91906.1"/>
    </source>
</evidence>
<dbReference type="EMBL" id="SGXE01000005">
    <property type="protein sequence ID" value="RZS91906.1"/>
    <property type="molecule type" value="Genomic_DNA"/>
</dbReference>
<keyword evidence="1" id="KW-0812">Transmembrane</keyword>
<gene>
    <name evidence="2" type="ORF">EV197_3010</name>
</gene>
<feature type="transmembrane region" description="Helical" evidence="1">
    <location>
        <begin position="36"/>
        <end position="53"/>
    </location>
</feature>
<dbReference type="AlphaFoldDB" id="A0A4Q7NX23"/>
<reference evidence="2 3" key="1">
    <citation type="submission" date="2019-02" db="EMBL/GenBank/DDBJ databases">
        <title>Genomic Encyclopedia of Type Strains, Phase IV (KMG-IV): sequencing the most valuable type-strain genomes for metagenomic binning, comparative biology and taxonomic classification.</title>
        <authorList>
            <person name="Goeker M."/>
        </authorList>
    </citation>
    <scope>NUCLEOTIDE SEQUENCE [LARGE SCALE GENOMIC DNA]</scope>
    <source>
        <strain evidence="2 3">DSM 17196</strain>
    </source>
</reference>
<keyword evidence="3" id="KW-1185">Reference proteome</keyword>
<dbReference type="Proteomes" id="UP000292262">
    <property type="component" value="Unassembled WGS sequence"/>
</dbReference>
<comment type="caution">
    <text evidence="2">The sequence shown here is derived from an EMBL/GenBank/DDBJ whole genome shotgun (WGS) entry which is preliminary data.</text>
</comment>
<keyword evidence="1" id="KW-0472">Membrane</keyword>
<feature type="transmembrane region" description="Helical" evidence="1">
    <location>
        <begin position="65"/>
        <end position="86"/>
    </location>
</feature>
<evidence type="ECO:0000256" key="1">
    <source>
        <dbReference type="SAM" id="Phobius"/>
    </source>
</evidence>
<organism evidence="2 3">
    <name type="scientific">Aquimarina brevivitae</name>
    <dbReference type="NCBI Taxonomy" id="323412"/>
    <lineage>
        <taxon>Bacteria</taxon>
        <taxon>Pseudomonadati</taxon>
        <taxon>Bacteroidota</taxon>
        <taxon>Flavobacteriia</taxon>
        <taxon>Flavobacteriales</taxon>
        <taxon>Flavobacteriaceae</taxon>
        <taxon>Aquimarina</taxon>
    </lineage>
</organism>